<evidence type="ECO:0000313" key="2">
    <source>
        <dbReference type="Proteomes" id="UP000075591"/>
    </source>
</evidence>
<proteinExistence type="predicted"/>
<sequence length="68" mass="7481">MGNFISLKLGKFESLLTIMANNPNCQGVIIPKIGHGVPLANPKLFNKMLEEWLDSNLIIDEVKLASNS</sequence>
<comment type="caution">
    <text evidence="1">The sequence shown here is derived from an EMBL/GenBank/DDBJ whole genome shotgun (WGS) entry which is preliminary data.</text>
</comment>
<organism evidence="1 2">
    <name type="scientific">Bacillus cereus</name>
    <dbReference type="NCBI Taxonomy" id="1396"/>
    <lineage>
        <taxon>Bacteria</taxon>
        <taxon>Bacillati</taxon>
        <taxon>Bacillota</taxon>
        <taxon>Bacilli</taxon>
        <taxon>Bacillales</taxon>
        <taxon>Bacillaceae</taxon>
        <taxon>Bacillus</taxon>
        <taxon>Bacillus cereus group</taxon>
    </lineage>
</organism>
<dbReference type="Gene3D" id="3.40.50.1820">
    <property type="entry name" value="alpha/beta hydrolase"/>
    <property type="match status" value="1"/>
</dbReference>
<reference evidence="1 2" key="1">
    <citation type="submission" date="2015-12" db="EMBL/GenBank/DDBJ databases">
        <title>Bacillus cereus Group isolate.</title>
        <authorList>
            <person name="Kovac J."/>
        </authorList>
    </citation>
    <scope>NUCLEOTIDE SEQUENCE [LARGE SCALE GENOMIC DNA]</scope>
    <source>
        <strain evidence="1 2">FSL W8-0275</strain>
    </source>
</reference>
<protein>
    <recommendedName>
        <fullName evidence="3">Alpha/beta hydrolase</fullName>
    </recommendedName>
</protein>
<evidence type="ECO:0008006" key="3">
    <source>
        <dbReference type="Google" id="ProtNLM"/>
    </source>
</evidence>
<name>A0A150AVU1_BACCE</name>
<dbReference type="SUPFAM" id="SSF53474">
    <property type="entry name" value="alpha/beta-Hydrolases"/>
    <property type="match status" value="1"/>
</dbReference>
<dbReference type="InterPro" id="IPR029058">
    <property type="entry name" value="AB_hydrolase_fold"/>
</dbReference>
<evidence type="ECO:0000313" key="1">
    <source>
        <dbReference type="EMBL" id="KXX86397.1"/>
    </source>
</evidence>
<gene>
    <name evidence="1" type="ORF">AT274_26045</name>
</gene>
<dbReference type="AlphaFoldDB" id="A0A150AVU1"/>
<accession>A0A150AVU1</accession>
<dbReference type="Proteomes" id="UP000075591">
    <property type="component" value="Unassembled WGS sequence"/>
</dbReference>
<dbReference type="EMBL" id="LOMT01000146">
    <property type="protein sequence ID" value="KXX86397.1"/>
    <property type="molecule type" value="Genomic_DNA"/>
</dbReference>